<organism evidence="10 11">
    <name type="scientific">Roseateles puraquae</name>
    <dbReference type="NCBI Taxonomy" id="431059"/>
    <lineage>
        <taxon>Bacteria</taxon>
        <taxon>Pseudomonadati</taxon>
        <taxon>Pseudomonadota</taxon>
        <taxon>Betaproteobacteria</taxon>
        <taxon>Burkholderiales</taxon>
        <taxon>Sphaerotilaceae</taxon>
        <taxon>Roseateles</taxon>
    </lineage>
</organism>
<dbReference type="PROSITE" id="PS51332">
    <property type="entry name" value="B12_BINDING"/>
    <property type="match status" value="1"/>
</dbReference>
<dbReference type="PANTHER" id="PTHR43409:SF7">
    <property type="entry name" value="BLL1977 PROTEIN"/>
    <property type="match status" value="1"/>
</dbReference>
<proteinExistence type="predicted"/>
<evidence type="ECO:0000313" key="10">
    <source>
        <dbReference type="EMBL" id="OWR05676.1"/>
    </source>
</evidence>
<evidence type="ECO:0000256" key="3">
    <source>
        <dbReference type="ARBA" id="ARBA00022679"/>
    </source>
</evidence>
<dbReference type="Proteomes" id="UP000197446">
    <property type="component" value="Unassembled WGS sequence"/>
</dbReference>
<feature type="domain" description="Radical SAM core" evidence="9">
    <location>
        <begin position="194"/>
        <end position="412"/>
    </location>
</feature>
<dbReference type="EMBL" id="NISI01000001">
    <property type="protein sequence ID" value="OWR05676.1"/>
    <property type="molecule type" value="Genomic_DNA"/>
</dbReference>
<keyword evidence="5" id="KW-0479">Metal-binding</keyword>
<dbReference type="InterPro" id="IPR007197">
    <property type="entry name" value="rSAM"/>
</dbReference>
<dbReference type="SFLD" id="SFLDS00029">
    <property type="entry name" value="Radical_SAM"/>
    <property type="match status" value="1"/>
</dbReference>
<keyword evidence="4" id="KW-0949">S-adenosyl-L-methionine</keyword>
<reference evidence="10 11" key="1">
    <citation type="journal article" date="2007" name="Int. J. Syst. Evol. Microbiol.">
        <title>Description of Pelomonas aquatica sp. nov. and Pelomonas puraquae sp. nov., isolated from industrial and haemodialysis water.</title>
        <authorList>
            <person name="Gomila M."/>
            <person name="Bowien B."/>
            <person name="Falsen E."/>
            <person name="Moore E.R."/>
            <person name="Lalucat J."/>
        </authorList>
    </citation>
    <scope>NUCLEOTIDE SEQUENCE [LARGE SCALE GENOMIC DNA]</scope>
    <source>
        <strain evidence="10 11">CCUG 52769</strain>
    </source>
</reference>
<evidence type="ECO:0000256" key="5">
    <source>
        <dbReference type="ARBA" id="ARBA00022723"/>
    </source>
</evidence>
<evidence type="ECO:0000256" key="4">
    <source>
        <dbReference type="ARBA" id="ARBA00022691"/>
    </source>
</evidence>
<dbReference type="InterPro" id="IPR023404">
    <property type="entry name" value="rSAM_horseshoe"/>
</dbReference>
<dbReference type="InterPro" id="IPR006638">
    <property type="entry name" value="Elp3/MiaA/NifB-like_rSAM"/>
</dbReference>
<feature type="domain" description="B12-binding" evidence="8">
    <location>
        <begin position="13"/>
        <end position="151"/>
    </location>
</feature>
<dbReference type="OrthoDB" id="9801424at2"/>
<dbReference type="InterPro" id="IPR034466">
    <property type="entry name" value="Methyltransferase_Class_B"/>
</dbReference>
<keyword evidence="7" id="KW-0411">Iron-sulfur</keyword>
<protein>
    <submittedName>
        <fullName evidence="10">Mg-protoporphyrin IX monomethyl ester oxidative cyclase</fullName>
    </submittedName>
</protein>
<name>A0A254NCJ4_9BURK</name>
<keyword evidence="2" id="KW-0489">Methyltransferase</keyword>
<dbReference type="GO" id="GO:0031419">
    <property type="term" value="F:cobalamin binding"/>
    <property type="evidence" value="ECO:0007669"/>
    <property type="project" value="InterPro"/>
</dbReference>
<keyword evidence="11" id="KW-1185">Reference proteome</keyword>
<dbReference type="GO" id="GO:0005829">
    <property type="term" value="C:cytosol"/>
    <property type="evidence" value="ECO:0007669"/>
    <property type="project" value="TreeGrafter"/>
</dbReference>
<sequence length="465" mass="51081">MLSILVGHSFFLRFDAKQFERAKPYPPLATLQVAALLRRLGHHVEFFDAMLAHGTQDFDARLDASRPDVVLLYEDNYNYLSKMCLAKMREAACTMIGRARAAGARVLVAGSDASDAPDVYLAAGADVALRGEGLDALPALLRRLQEEPALSGAALMAGLAQPVALPRPEAAELEAPVAWDLVDIERYRATWQAAHGRFSLNMAASKGCSFRCNWCAKPIWGQRYQQRSPQAVAAEMAELKARFAPDHIWFADDIFGFRADWVQRFADELDRLGGGIPFSIQTRADLISDAMAQALADAGCHEAWIGAESGSQQVLDAMNKGTTVPEIHGARRRLRAAGVRVGFFIQLGYLGEGLTELLQTRELIEQAQPDDIGVSVSYPLPGTRFHEQVKAQLGAKTHWTDSADLAMMFRGTFSTDTYRTVRDLLHAQVDMHRLAGDAHRRALQSLQQRWAALIDSLTPAAAVSP</sequence>
<dbReference type="PANTHER" id="PTHR43409">
    <property type="entry name" value="ANAEROBIC MAGNESIUM-PROTOPORPHYRIN IX MONOMETHYL ESTER CYCLASE-RELATED"/>
    <property type="match status" value="1"/>
</dbReference>
<dbReference type="InterPro" id="IPR051198">
    <property type="entry name" value="BchE-like"/>
</dbReference>
<comment type="caution">
    <text evidence="10">The sequence shown here is derived from an EMBL/GenBank/DDBJ whole genome shotgun (WGS) entry which is preliminary data.</text>
</comment>
<comment type="cofactor">
    <cofactor evidence="1">
        <name>[4Fe-4S] cluster</name>
        <dbReference type="ChEBI" id="CHEBI:49883"/>
    </cofactor>
</comment>
<evidence type="ECO:0000256" key="7">
    <source>
        <dbReference type="ARBA" id="ARBA00023014"/>
    </source>
</evidence>
<dbReference type="Pfam" id="PF04055">
    <property type="entry name" value="Radical_SAM"/>
    <property type="match status" value="1"/>
</dbReference>
<dbReference type="InterPro" id="IPR058240">
    <property type="entry name" value="rSAM_sf"/>
</dbReference>
<dbReference type="SMART" id="SM00729">
    <property type="entry name" value="Elp3"/>
    <property type="match status" value="1"/>
</dbReference>
<gene>
    <name evidence="10" type="ORF">CDO81_04275</name>
</gene>
<keyword evidence="6" id="KW-0408">Iron</keyword>
<dbReference type="SFLD" id="SFLDG01123">
    <property type="entry name" value="methyltransferase_(Class_B)"/>
    <property type="match status" value="1"/>
</dbReference>
<dbReference type="CDD" id="cd01335">
    <property type="entry name" value="Radical_SAM"/>
    <property type="match status" value="1"/>
</dbReference>
<dbReference type="GO" id="GO:0051539">
    <property type="term" value="F:4 iron, 4 sulfur cluster binding"/>
    <property type="evidence" value="ECO:0007669"/>
    <property type="project" value="UniProtKB-KW"/>
</dbReference>
<evidence type="ECO:0000256" key="2">
    <source>
        <dbReference type="ARBA" id="ARBA00022603"/>
    </source>
</evidence>
<dbReference type="RefSeq" id="WP_088481883.1">
    <property type="nucleotide sequence ID" value="NZ_NISI01000001.1"/>
</dbReference>
<dbReference type="SFLD" id="SFLDG01082">
    <property type="entry name" value="B12-binding_domain_containing"/>
    <property type="match status" value="1"/>
</dbReference>
<dbReference type="Pfam" id="PF02310">
    <property type="entry name" value="B12-binding"/>
    <property type="match status" value="1"/>
</dbReference>
<dbReference type="InterPro" id="IPR006158">
    <property type="entry name" value="Cobalamin-bd"/>
</dbReference>
<dbReference type="GO" id="GO:0046872">
    <property type="term" value="F:metal ion binding"/>
    <property type="evidence" value="ECO:0007669"/>
    <property type="project" value="UniProtKB-KW"/>
</dbReference>
<dbReference type="SUPFAM" id="SSF102114">
    <property type="entry name" value="Radical SAM enzymes"/>
    <property type="match status" value="1"/>
</dbReference>
<evidence type="ECO:0000313" key="11">
    <source>
        <dbReference type="Proteomes" id="UP000197446"/>
    </source>
</evidence>
<dbReference type="GO" id="GO:0003824">
    <property type="term" value="F:catalytic activity"/>
    <property type="evidence" value="ECO:0007669"/>
    <property type="project" value="InterPro"/>
</dbReference>
<evidence type="ECO:0000259" key="9">
    <source>
        <dbReference type="PROSITE" id="PS51918"/>
    </source>
</evidence>
<dbReference type="AlphaFoldDB" id="A0A254NCJ4"/>
<evidence type="ECO:0000256" key="6">
    <source>
        <dbReference type="ARBA" id="ARBA00023004"/>
    </source>
</evidence>
<dbReference type="Gene3D" id="3.80.30.20">
    <property type="entry name" value="tm_1862 like domain"/>
    <property type="match status" value="1"/>
</dbReference>
<evidence type="ECO:0000259" key="8">
    <source>
        <dbReference type="PROSITE" id="PS51332"/>
    </source>
</evidence>
<evidence type="ECO:0000256" key="1">
    <source>
        <dbReference type="ARBA" id="ARBA00001966"/>
    </source>
</evidence>
<accession>A0A254NCJ4</accession>
<keyword evidence="3" id="KW-0808">Transferase</keyword>
<dbReference type="PROSITE" id="PS51918">
    <property type="entry name" value="RADICAL_SAM"/>
    <property type="match status" value="1"/>
</dbReference>